<name>A0A5B1LLZ9_9ACTN</name>
<dbReference type="InterPro" id="IPR041522">
    <property type="entry name" value="CdaR_GGDEF"/>
</dbReference>
<dbReference type="EMBL" id="VUJV01000001">
    <property type="protein sequence ID" value="KAA1421721.1"/>
    <property type="molecule type" value="Genomic_DNA"/>
</dbReference>
<comment type="caution">
    <text evidence="5">The sequence shown here is derived from an EMBL/GenBank/DDBJ whole genome shotgun (WGS) entry which is preliminary data.</text>
</comment>
<organism evidence="5 6">
    <name type="scientific">Nocardioides humilatus</name>
    <dbReference type="NCBI Taxonomy" id="2607660"/>
    <lineage>
        <taxon>Bacteria</taxon>
        <taxon>Bacillati</taxon>
        <taxon>Actinomycetota</taxon>
        <taxon>Actinomycetes</taxon>
        <taxon>Propionibacteriales</taxon>
        <taxon>Nocardioidaceae</taxon>
        <taxon>Nocardioides</taxon>
    </lineage>
</organism>
<evidence type="ECO:0000259" key="3">
    <source>
        <dbReference type="Pfam" id="PF14361"/>
    </source>
</evidence>
<dbReference type="InterPro" id="IPR025751">
    <property type="entry name" value="RsbRD_N_dom"/>
</dbReference>
<evidence type="ECO:0000259" key="2">
    <source>
        <dbReference type="Pfam" id="PF13556"/>
    </source>
</evidence>
<evidence type="ECO:0000313" key="5">
    <source>
        <dbReference type="EMBL" id="KAA1421721.1"/>
    </source>
</evidence>
<reference evidence="5 6" key="2">
    <citation type="submission" date="2019-09" db="EMBL/GenBank/DDBJ databases">
        <authorList>
            <person name="Jin C."/>
        </authorList>
    </citation>
    <scope>NUCLEOTIDE SEQUENCE [LARGE SCALE GENOMIC DNA]</scope>
    <source>
        <strain evidence="5 6">BN130099</strain>
    </source>
</reference>
<dbReference type="Pfam" id="PF14361">
    <property type="entry name" value="RsbRD_N"/>
    <property type="match status" value="1"/>
</dbReference>
<evidence type="ECO:0000313" key="6">
    <source>
        <dbReference type="Proteomes" id="UP000325003"/>
    </source>
</evidence>
<feature type="domain" description="PucR C-terminal helix-turn-helix" evidence="2">
    <location>
        <begin position="342"/>
        <end position="395"/>
    </location>
</feature>
<dbReference type="Pfam" id="PF13556">
    <property type="entry name" value="HTH_30"/>
    <property type="match status" value="1"/>
</dbReference>
<accession>A0A5B1LLZ9</accession>
<evidence type="ECO:0000256" key="1">
    <source>
        <dbReference type="ARBA" id="ARBA00006754"/>
    </source>
</evidence>
<evidence type="ECO:0008006" key="7">
    <source>
        <dbReference type="Google" id="ProtNLM"/>
    </source>
</evidence>
<dbReference type="InterPro" id="IPR025736">
    <property type="entry name" value="PucR_C-HTH_dom"/>
</dbReference>
<feature type="domain" description="RsbT co-antagonist protein RsbRD N-terminal" evidence="3">
    <location>
        <begin position="34"/>
        <end position="167"/>
    </location>
</feature>
<dbReference type="Proteomes" id="UP000325003">
    <property type="component" value="Unassembled WGS sequence"/>
</dbReference>
<keyword evidence="6" id="KW-1185">Reference proteome</keyword>
<dbReference type="Pfam" id="PF17853">
    <property type="entry name" value="GGDEF_2"/>
    <property type="match status" value="1"/>
</dbReference>
<protein>
    <recommendedName>
        <fullName evidence="7">PucR family transcriptional regulator</fullName>
    </recommendedName>
</protein>
<feature type="domain" description="CdaR GGDEF-like" evidence="4">
    <location>
        <begin position="180"/>
        <end position="293"/>
    </location>
</feature>
<dbReference type="PANTHER" id="PTHR33744:SF1">
    <property type="entry name" value="DNA-BINDING TRANSCRIPTIONAL ACTIVATOR ADER"/>
    <property type="match status" value="1"/>
</dbReference>
<proteinExistence type="inferred from homology"/>
<dbReference type="RefSeq" id="WP_149727182.1">
    <property type="nucleotide sequence ID" value="NZ_VUJV01000001.1"/>
</dbReference>
<dbReference type="AlphaFoldDB" id="A0A5B1LLZ9"/>
<dbReference type="InterPro" id="IPR042070">
    <property type="entry name" value="PucR_C-HTH_sf"/>
</dbReference>
<dbReference type="Gene3D" id="1.10.10.2840">
    <property type="entry name" value="PucR C-terminal helix-turn-helix domain"/>
    <property type="match status" value="1"/>
</dbReference>
<dbReference type="PANTHER" id="PTHR33744">
    <property type="entry name" value="CARBOHYDRATE DIACID REGULATOR"/>
    <property type="match status" value="1"/>
</dbReference>
<evidence type="ECO:0000259" key="4">
    <source>
        <dbReference type="Pfam" id="PF17853"/>
    </source>
</evidence>
<reference evidence="5 6" key="1">
    <citation type="submission" date="2019-09" db="EMBL/GenBank/DDBJ databases">
        <title>Nocardioides panacisoli sp. nov., isolated from the soil of a ginseng field.</title>
        <authorList>
            <person name="Cho C."/>
        </authorList>
    </citation>
    <scope>NUCLEOTIDE SEQUENCE [LARGE SCALE GENOMIC DNA]</scope>
    <source>
        <strain evidence="5 6">BN130099</strain>
    </source>
</reference>
<sequence length="419" mass="45456">MVDRSEEVETWIRQFAVETLASAETERVMRLLNEQIAAHVSAIARDPELRAVLDDSTRAQLRSFITHLVSQGPLRPPEEAFVLAREFAARGAELASLLEVYRSGQQAALAYITTVAHESGLGPELVAQALIEVWGQAIEWFSLSVEQLIGAYGEERERWLRSALTRRTQLVASILAGERVDVDEAERALGHSLRRHQTALVLWEVELSPDGDPVARLEAEAARVAARLGTARPLVLPSGPGEVWAWLASDHPLEAGALASADVATGVRVAVGVTATGVRGFRDSHREAAAARDLADVVAGALVGYADVEVVSLLSRDRAAMAAFVRRELGPLARDDAATSRLRATVLAFLESGMDAAAARLAIHRNTVRYRLRQAEELLGRPVSERRRELELALLCSGVMAPRADPRGKPVERPAEALG</sequence>
<dbReference type="InterPro" id="IPR051448">
    <property type="entry name" value="CdaR-like_regulators"/>
</dbReference>
<comment type="similarity">
    <text evidence="1">Belongs to the CdaR family.</text>
</comment>
<gene>
    <name evidence="5" type="ORF">F0U44_05460</name>
</gene>